<feature type="region of interest" description="Disordered" evidence="1">
    <location>
        <begin position="98"/>
        <end position="156"/>
    </location>
</feature>
<dbReference type="Proteomes" id="UP001190700">
    <property type="component" value="Unassembled WGS sequence"/>
</dbReference>
<feature type="compositionally biased region" description="Low complexity" evidence="1">
    <location>
        <begin position="186"/>
        <end position="200"/>
    </location>
</feature>
<feature type="compositionally biased region" description="Basic and acidic residues" evidence="1">
    <location>
        <begin position="255"/>
        <end position="272"/>
    </location>
</feature>
<name>A0AAE0BH92_9CHLO</name>
<sequence length="272" mass="28599">MGGRKPASSGLATSPQHEAAEMSLELLISTAQAALRAQRLARRQGAPLPECIGDDETIALTPQQNLTYLALHATRAVATAATVCFPAFQRASKTVTGLATTSTFPPPPSAQGTAHTQGPSARTQRRSSQRHKARGRAEERNHPPAATGFFTTSSPMPTVVPGGKFMFGKVSGQVQPTDFSLAAPPSGSGAVSDFSSFSDVVRTSTAERPPSPGEKRSGKPPSVPPSPPRISKKGKAAEQPGSHEDEDIADLEYEDPWHEADGLDTDVHDSCI</sequence>
<accession>A0AAE0BH92</accession>
<organism evidence="2 3">
    <name type="scientific">Cymbomonas tetramitiformis</name>
    <dbReference type="NCBI Taxonomy" id="36881"/>
    <lineage>
        <taxon>Eukaryota</taxon>
        <taxon>Viridiplantae</taxon>
        <taxon>Chlorophyta</taxon>
        <taxon>Pyramimonadophyceae</taxon>
        <taxon>Pyramimonadales</taxon>
        <taxon>Pyramimonadaceae</taxon>
        <taxon>Cymbomonas</taxon>
    </lineage>
</organism>
<evidence type="ECO:0000313" key="2">
    <source>
        <dbReference type="EMBL" id="KAK3236447.1"/>
    </source>
</evidence>
<feature type="compositionally biased region" description="Polar residues" evidence="1">
    <location>
        <begin position="110"/>
        <end position="122"/>
    </location>
</feature>
<evidence type="ECO:0000256" key="1">
    <source>
        <dbReference type="SAM" id="MobiDB-lite"/>
    </source>
</evidence>
<reference evidence="2 3" key="1">
    <citation type="journal article" date="2015" name="Genome Biol. Evol.">
        <title>Comparative Genomics of a Bacterivorous Green Alga Reveals Evolutionary Causalities and Consequences of Phago-Mixotrophic Mode of Nutrition.</title>
        <authorList>
            <person name="Burns J.A."/>
            <person name="Paasch A."/>
            <person name="Narechania A."/>
            <person name="Kim E."/>
        </authorList>
    </citation>
    <scope>NUCLEOTIDE SEQUENCE [LARGE SCALE GENOMIC DNA]</scope>
    <source>
        <strain evidence="2 3">PLY_AMNH</strain>
    </source>
</reference>
<feature type="region of interest" description="Disordered" evidence="1">
    <location>
        <begin position="178"/>
        <end position="272"/>
    </location>
</feature>
<evidence type="ECO:0000313" key="3">
    <source>
        <dbReference type="Proteomes" id="UP001190700"/>
    </source>
</evidence>
<protein>
    <submittedName>
        <fullName evidence="2">Uncharacterized protein</fullName>
    </submittedName>
</protein>
<keyword evidence="3" id="KW-1185">Reference proteome</keyword>
<proteinExistence type="predicted"/>
<dbReference type="EMBL" id="LGRX02035035">
    <property type="protein sequence ID" value="KAK3236447.1"/>
    <property type="molecule type" value="Genomic_DNA"/>
</dbReference>
<feature type="compositionally biased region" description="Basic residues" evidence="1">
    <location>
        <begin position="123"/>
        <end position="134"/>
    </location>
</feature>
<feature type="compositionally biased region" description="Acidic residues" evidence="1">
    <location>
        <begin position="244"/>
        <end position="254"/>
    </location>
</feature>
<dbReference type="AlphaFoldDB" id="A0AAE0BH92"/>
<gene>
    <name evidence="2" type="ORF">CYMTET_53415</name>
</gene>
<comment type="caution">
    <text evidence="2">The sequence shown here is derived from an EMBL/GenBank/DDBJ whole genome shotgun (WGS) entry which is preliminary data.</text>
</comment>